<dbReference type="EMBL" id="JBHSDT010000008">
    <property type="protein sequence ID" value="MFC4403908.1"/>
    <property type="molecule type" value="Genomic_DNA"/>
</dbReference>
<accession>A0ABV8WXS0</accession>
<gene>
    <name evidence="2" type="ORF">ACFOY7_12595</name>
</gene>
<keyword evidence="3" id="KW-1185">Reference proteome</keyword>
<evidence type="ECO:0000313" key="3">
    <source>
        <dbReference type="Proteomes" id="UP001595882"/>
    </source>
</evidence>
<comment type="caution">
    <text evidence="2">The sequence shown here is derived from an EMBL/GenBank/DDBJ whole genome shotgun (WGS) entry which is preliminary data.</text>
</comment>
<organism evidence="2 3">
    <name type="scientific">Gracilibacillus xinjiangensis</name>
    <dbReference type="NCBI Taxonomy" id="1193282"/>
    <lineage>
        <taxon>Bacteria</taxon>
        <taxon>Bacillati</taxon>
        <taxon>Bacillota</taxon>
        <taxon>Bacilli</taxon>
        <taxon>Bacillales</taxon>
        <taxon>Bacillaceae</taxon>
        <taxon>Gracilibacillus</taxon>
    </lineage>
</organism>
<evidence type="ECO:0000313" key="2">
    <source>
        <dbReference type="EMBL" id="MFC4403908.1"/>
    </source>
</evidence>
<feature type="compositionally biased region" description="Polar residues" evidence="1">
    <location>
        <begin position="88"/>
        <end position="100"/>
    </location>
</feature>
<proteinExistence type="predicted"/>
<protein>
    <submittedName>
        <fullName evidence="2">Uncharacterized protein</fullName>
    </submittedName>
</protein>
<sequence length="100" mass="11890">MDQEIKDMLLSVEEIKSEIQFIRATLSELDTEDILTKMEPFIHRMEEEFHIIKKEMERQNLSIQQLKESQNRQQSSFHSSHPHRKRSTYSIPSSNGAKLF</sequence>
<dbReference type="RefSeq" id="WP_390252447.1">
    <property type="nucleotide sequence ID" value="NZ_JBHSDT010000008.1"/>
</dbReference>
<reference evidence="3" key="1">
    <citation type="journal article" date="2019" name="Int. J. Syst. Evol. Microbiol.">
        <title>The Global Catalogue of Microorganisms (GCM) 10K type strain sequencing project: providing services to taxonomists for standard genome sequencing and annotation.</title>
        <authorList>
            <consortium name="The Broad Institute Genomics Platform"/>
            <consortium name="The Broad Institute Genome Sequencing Center for Infectious Disease"/>
            <person name="Wu L."/>
            <person name="Ma J."/>
        </authorList>
    </citation>
    <scope>NUCLEOTIDE SEQUENCE [LARGE SCALE GENOMIC DNA]</scope>
    <source>
        <strain evidence="3">CCUG 37865</strain>
    </source>
</reference>
<evidence type="ECO:0000256" key="1">
    <source>
        <dbReference type="SAM" id="MobiDB-lite"/>
    </source>
</evidence>
<dbReference type="Proteomes" id="UP001595882">
    <property type="component" value="Unassembled WGS sequence"/>
</dbReference>
<name>A0ABV8WXS0_9BACI</name>
<feature type="region of interest" description="Disordered" evidence="1">
    <location>
        <begin position="60"/>
        <end position="100"/>
    </location>
</feature>
<feature type="compositionally biased region" description="Polar residues" evidence="1">
    <location>
        <begin position="60"/>
        <end position="79"/>
    </location>
</feature>